<name>A0A2S2BZJ8_9NOCA</name>
<dbReference type="KEGG" id="roz:CBI38_23445"/>
<proteinExistence type="predicted"/>
<protein>
    <submittedName>
        <fullName evidence="1">Uncharacterized protein</fullName>
    </submittedName>
</protein>
<dbReference type="EMBL" id="CP021354">
    <property type="protein sequence ID" value="AWK74066.1"/>
    <property type="molecule type" value="Genomic_DNA"/>
</dbReference>
<reference evidence="1 2" key="1">
    <citation type="submission" date="2017-05" db="EMBL/GenBank/DDBJ databases">
        <title>Isolation of Rhodococcus sp. S2-17 biodegrading of BP-3.</title>
        <authorList>
            <person name="Lee Y."/>
            <person name="Kim K.H."/>
            <person name="Chun B.H."/>
            <person name="Jung H.S."/>
            <person name="Jeon C.O."/>
        </authorList>
    </citation>
    <scope>NUCLEOTIDE SEQUENCE [LARGE SCALE GENOMIC DNA]</scope>
    <source>
        <strain evidence="1 2">S2-17</strain>
    </source>
</reference>
<dbReference type="Proteomes" id="UP000245711">
    <property type="component" value="Chromosome"/>
</dbReference>
<gene>
    <name evidence="1" type="ORF">CBI38_23445</name>
</gene>
<organism evidence="1 2">
    <name type="scientific">Rhodococcus oxybenzonivorans</name>
    <dbReference type="NCBI Taxonomy" id="1990687"/>
    <lineage>
        <taxon>Bacteria</taxon>
        <taxon>Bacillati</taxon>
        <taxon>Actinomycetota</taxon>
        <taxon>Actinomycetes</taxon>
        <taxon>Mycobacteriales</taxon>
        <taxon>Nocardiaceae</taxon>
        <taxon>Rhodococcus</taxon>
    </lineage>
</organism>
<sequence length="63" mass="7056">MDVAHRTSRRYLLITLTGQKQTIDISVMVITVDQNSVVVKYRLTTSLGGWKSDVWADFGDPGD</sequence>
<accession>A0A2S2BZJ8</accession>
<dbReference type="AlphaFoldDB" id="A0A2S2BZJ8"/>
<evidence type="ECO:0000313" key="1">
    <source>
        <dbReference type="EMBL" id="AWK74066.1"/>
    </source>
</evidence>
<evidence type="ECO:0000313" key="2">
    <source>
        <dbReference type="Proteomes" id="UP000245711"/>
    </source>
</evidence>
<keyword evidence="2" id="KW-1185">Reference proteome</keyword>